<keyword evidence="2" id="KW-1133">Transmembrane helix</keyword>
<feature type="transmembrane region" description="Helical" evidence="2">
    <location>
        <begin position="196"/>
        <end position="217"/>
    </location>
</feature>
<feature type="region of interest" description="Disordered" evidence="1">
    <location>
        <begin position="243"/>
        <end position="282"/>
    </location>
</feature>
<sequence>MPPVIQTATDPAGPAAAPRPTTVTAAFAFQVAFVGTLLLMIATAVAEAIRHDALIGRAARAVGASPADVSFERSMNLSTTLAVAVPLVVLAVWLGLAAVWVRRGSNIARILSLVGLGIPPVLGLLGCLFGGLFGGVLMLGLLAGPPDDLFVEDGVSVEDGAFVEENFTGEGEMALYEELARLDTGGWSIAVDVTGMTAVAFGLLLGVATMILLLTGSSDRHFRPWRRVPSLVPPVGSWPVPGQPMPPPHAPHPWYRGPALPYPPGPPPAAPPAPGCPPAPPG</sequence>
<reference evidence="3 4" key="1">
    <citation type="submission" date="2018-11" db="EMBL/GenBank/DDBJ databases">
        <title>Sequencing the genomes of 1000 actinobacteria strains.</title>
        <authorList>
            <person name="Klenk H.-P."/>
        </authorList>
    </citation>
    <scope>NUCLEOTIDE SEQUENCE [LARGE SCALE GENOMIC DNA]</scope>
    <source>
        <strain evidence="3 4">DSM 43634</strain>
    </source>
</reference>
<dbReference type="AlphaFoldDB" id="A0A3N1GCU3"/>
<dbReference type="EMBL" id="RJKL01000001">
    <property type="protein sequence ID" value="ROP27958.1"/>
    <property type="molecule type" value="Genomic_DNA"/>
</dbReference>
<feature type="compositionally biased region" description="Pro residues" evidence="1">
    <location>
        <begin position="260"/>
        <end position="282"/>
    </location>
</feature>
<evidence type="ECO:0000313" key="4">
    <source>
        <dbReference type="Proteomes" id="UP000271683"/>
    </source>
</evidence>
<proteinExistence type="predicted"/>
<protein>
    <submittedName>
        <fullName evidence="3">Uncharacterized protein</fullName>
    </submittedName>
</protein>
<evidence type="ECO:0000256" key="2">
    <source>
        <dbReference type="SAM" id="Phobius"/>
    </source>
</evidence>
<gene>
    <name evidence="3" type="ORF">EDD30_0657</name>
</gene>
<feature type="transmembrane region" description="Helical" evidence="2">
    <location>
        <begin position="113"/>
        <end position="143"/>
    </location>
</feature>
<dbReference type="Proteomes" id="UP000271683">
    <property type="component" value="Unassembled WGS sequence"/>
</dbReference>
<evidence type="ECO:0000256" key="1">
    <source>
        <dbReference type="SAM" id="MobiDB-lite"/>
    </source>
</evidence>
<evidence type="ECO:0000313" key="3">
    <source>
        <dbReference type="EMBL" id="ROP27958.1"/>
    </source>
</evidence>
<comment type="caution">
    <text evidence="3">The sequence shown here is derived from an EMBL/GenBank/DDBJ whole genome shotgun (WGS) entry which is preliminary data.</text>
</comment>
<name>A0A3N1GCU3_9ACTN</name>
<accession>A0A3N1GCU3</accession>
<keyword evidence="2" id="KW-0472">Membrane</keyword>
<keyword evidence="2" id="KW-0812">Transmembrane</keyword>
<feature type="transmembrane region" description="Helical" evidence="2">
    <location>
        <begin position="27"/>
        <end position="46"/>
    </location>
</feature>
<organism evidence="3 4">
    <name type="scientific">Couchioplanes caeruleus</name>
    <dbReference type="NCBI Taxonomy" id="56438"/>
    <lineage>
        <taxon>Bacteria</taxon>
        <taxon>Bacillati</taxon>
        <taxon>Actinomycetota</taxon>
        <taxon>Actinomycetes</taxon>
        <taxon>Micromonosporales</taxon>
        <taxon>Micromonosporaceae</taxon>
        <taxon>Couchioplanes</taxon>
    </lineage>
</organism>
<feature type="transmembrane region" description="Helical" evidence="2">
    <location>
        <begin position="81"/>
        <end position="101"/>
    </location>
</feature>